<reference evidence="1" key="1">
    <citation type="journal article" date="2014" name="Int. J. Syst. Evol. Microbiol.">
        <title>Complete genome sequence of Corynebacterium casei LMG S-19264T (=DSM 44701T), isolated from a smear-ripened cheese.</title>
        <authorList>
            <consortium name="US DOE Joint Genome Institute (JGI-PGF)"/>
            <person name="Walter F."/>
            <person name="Albersmeier A."/>
            <person name="Kalinowski J."/>
            <person name="Ruckert C."/>
        </authorList>
    </citation>
    <scope>NUCLEOTIDE SEQUENCE</scope>
    <source>
        <strain evidence="1">CGMCC 1.15082</strain>
    </source>
</reference>
<accession>A0A916SQH1</accession>
<organism evidence="1 2">
    <name type="scientific">Brucella endophytica</name>
    <dbReference type="NCBI Taxonomy" id="1963359"/>
    <lineage>
        <taxon>Bacteria</taxon>
        <taxon>Pseudomonadati</taxon>
        <taxon>Pseudomonadota</taxon>
        <taxon>Alphaproteobacteria</taxon>
        <taxon>Hyphomicrobiales</taxon>
        <taxon>Brucellaceae</taxon>
        <taxon>Brucella/Ochrobactrum group</taxon>
        <taxon>Brucella</taxon>
    </lineage>
</organism>
<evidence type="ECO:0000313" key="2">
    <source>
        <dbReference type="Proteomes" id="UP000646478"/>
    </source>
</evidence>
<dbReference type="Proteomes" id="UP000646478">
    <property type="component" value="Unassembled WGS sequence"/>
</dbReference>
<name>A0A916SQH1_9HYPH</name>
<protein>
    <submittedName>
        <fullName evidence="1">Uncharacterized protein</fullName>
    </submittedName>
</protein>
<dbReference type="InterPro" id="IPR015422">
    <property type="entry name" value="PyrdxlP-dep_Trfase_small"/>
</dbReference>
<dbReference type="EMBL" id="BMHH01000033">
    <property type="protein sequence ID" value="GGB11230.1"/>
    <property type="molecule type" value="Genomic_DNA"/>
</dbReference>
<sequence>MTLVLDCSFRLFNRAPYDDIEIFLRNKTRFLAFEDSGKTLPTLDTKASLIYASDDLAADLEELYSEVYLCSSGLTLALLARSYDLMQEVGLEAGLWRFVDQRRSRLRAALPGTGLRVAPESIHSMIGLEWLTFDAPEFNDVQVCALLKAHGLAALTGRQFYWSSSHQKAHQYRIRFSMMKEEYRFSRALQILGDLRVNGGLLGLFLLISTRD</sequence>
<proteinExistence type="predicted"/>
<evidence type="ECO:0000313" key="1">
    <source>
        <dbReference type="EMBL" id="GGB11230.1"/>
    </source>
</evidence>
<dbReference type="AlphaFoldDB" id="A0A916SQH1"/>
<dbReference type="InterPro" id="IPR015424">
    <property type="entry name" value="PyrdxlP-dep_Trfase"/>
</dbReference>
<keyword evidence="2" id="KW-1185">Reference proteome</keyword>
<reference evidence="1" key="2">
    <citation type="submission" date="2020-09" db="EMBL/GenBank/DDBJ databases">
        <authorList>
            <person name="Sun Q."/>
            <person name="Zhou Y."/>
        </authorList>
    </citation>
    <scope>NUCLEOTIDE SEQUENCE</scope>
    <source>
        <strain evidence="1">CGMCC 1.15082</strain>
    </source>
</reference>
<dbReference type="Gene3D" id="3.90.1150.10">
    <property type="entry name" value="Aspartate Aminotransferase, domain 1"/>
    <property type="match status" value="1"/>
</dbReference>
<comment type="caution">
    <text evidence="1">The sequence shown here is derived from an EMBL/GenBank/DDBJ whole genome shotgun (WGS) entry which is preliminary data.</text>
</comment>
<gene>
    <name evidence="1" type="ORF">GCM10011491_43950</name>
</gene>
<dbReference type="SUPFAM" id="SSF53383">
    <property type="entry name" value="PLP-dependent transferases"/>
    <property type="match status" value="1"/>
</dbReference>